<dbReference type="GO" id="GO:0016787">
    <property type="term" value="F:hydrolase activity"/>
    <property type="evidence" value="ECO:0007669"/>
    <property type="project" value="UniProtKB-KW"/>
</dbReference>
<dbReference type="PRINTS" id="PR00412">
    <property type="entry name" value="EPOXHYDRLASE"/>
</dbReference>
<comment type="similarity">
    <text evidence="2">Belongs to the AB hydrolase superfamily. Epoxide hydrolase family.</text>
</comment>
<accession>A0AAD7I656</accession>
<reference evidence="5" key="1">
    <citation type="submission" date="2023-03" db="EMBL/GenBank/DDBJ databases">
        <title>Massive genome expansion in bonnet fungi (Mycena s.s.) driven by repeated elements and novel gene families across ecological guilds.</title>
        <authorList>
            <consortium name="Lawrence Berkeley National Laboratory"/>
            <person name="Harder C.B."/>
            <person name="Miyauchi S."/>
            <person name="Viragh M."/>
            <person name="Kuo A."/>
            <person name="Thoen E."/>
            <person name="Andreopoulos B."/>
            <person name="Lu D."/>
            <person name="Skrede I."/>
            <person name="Drula E."/>
            <person name="Henrissat B."/>
            <person name="Morin E."/>
            <person name="Kohler A."/>
            <person name="Barry K."/>
            <person name="LaButti K."/>
            <person name="Morin E."/>
            <person name="Salamov A."/>
            <person name="Lipzen A."/>
            <person name="Mereny Z."/>
            <person name="Hegedus B."/>
            <person name="Baldrian P."/>
            <person name="Stursova M."/>
            <person name="Weitz H."/>
            <person name="Taylor A."/>
            <person name="Grigoriev I.V."/>
            <person name="Nagy L.G."/>
            <person name="Martin F."/>
            <person name="Kauserud H."/>
        </authorList>
    </citation>
    <scope>NUCLEOTIDE SEQUENCE</scope>
    <source>
        <strain evidence="5">CBHHK188m</strain>
    </source>
</reference>
<protein>
    <submittedName>
        <fullName evidence="5">Alpha/Beta hydrolase protein</fullName>
    </submittedName>
</protein>
<evidence type="ECO:0000313" key="6">
    <source>
        <dbReference type="Proteomes" id="UP001215280"/>
    </source>
</evidence>
<dbReference type="Pfam" id="PF00561">
    <property type="entry name" value="Abhydrolase_1"/>
    <property type="match status" value="1"/>
</dbReference>
<evidence type="ECO:0000256" key="1">
    <source>
        <dbReference type="ARBA" id="ARBA00022801"/>
    </source>
</evidence>
<evidence type="ECO:0000256" key="3">
    <source>
        <dbReference type="SAM" id="SignalP"/>
    </source>
</evidence>
<organism evidence="5 6">
    <name type="scientific">Mycena maculata</name>
    <dbReference type="NCBI Taxonomy" id="230809"/>
    <lineage>
        <taxon>Eukaryota</taxon>
        <taxon>Fungi</taxon>
        <taxon>Dikarya</taxon>
        <taxon>Basidiomycota</taxon>
        <taxon>Agaricomycotina</taxon>
        <taxon>Agaricomycetes</taxon>
        <taxon>Agaricomycetidae</taxon>
        <taxon>Agaricales</taxon>
        <taxon>Marasmiineae</taxon>
        <taxon>Mycenaceae</taxon>
        <taxon>Mycena</taxon>
    </lineage>
</organism>
<feature type="domain" description="AB hydrolase-1" evidence="4">
    <location>
        <begin position="67"/>
        <end position="345"/>
    </location>
</feature>
<dbReference type="Gene3D" id="3.40.50.1820">
    <property type="entry name" value="alpha/beta hydrolase"/>
    <property type="match status" value="1"/>
</dbReference>
<dbReference type="InterPro" id="IPR000073">
    <property type="entry name" value="AB_hydrolase_1"/>
</dbReference>
<keyword evidence="1 5" id="KW-0378">Hydrolase</keyword>
<comment type="caution">
    <text evidence="5">The sequence shown here is derived from an EMBL/GenBank/DDBJ whole genome shotgun (WGS) entry which is preliminary data.</text>
</comment>
<gene>
    <name evidence="5" type="ORF">DFH07DRAFT_754081</name>
</gene>
<evidence type="ECO:0000313" key="5">
    <source>
        <dbReference type="EMBL" id="KAJ7735111.1"/>
    </source>
</evidence>
<dbReference type="SUPFAM" id="SSF53474">
    <property type="entry name" value="alpha/beta-Hydrolases"/>
    <property type="match status" value="1"/>
</dbReference>
<feature type="signal peptide" evidence="3">
    <location>
        <begin position="1"/>
        <end position="21"/>
    </location>
</feature>
<dbReference type="EMBL" id="JARJLG010000157">
    <property type="protein sequence ID" value="KAJ7735111.1"/>
    <property type="molecule type" value="Genomic_DNA"/>
</dbReference>
<proteinExistence type="inferred from homology"/>
<dbReference type="InterPro" id="IPR000639">
    <property type="entry name" value="Epox_hydrolase-like"/>
</dbReference>
<evidence type="ECO:0000256" key="2">
    <source>
        <dbReference type="ARBA" id="ARBA00038334"/>
    </source>
</evidence>
<keyword evidence="3" id="KW-0732">Signal</keyword>
<dbReference type="InterPro" id="IPR029058">
    <property type="entry name" value="AB_hydrolase_fold"/>
</dbReference>
<name>A0AAD7I656_9AGAR</name>
<evidence type="ECO:0000259" key="4">
    <source>
        <dbReference type="Pfam" id="PF00561"/>
    </source>
</evidence>
<dbReference type="PANTHER" id="PTHR43329">
    <property type="entry name" value="EPOXIDE HYDROLASE"/>
    <property type="match status" value="1"/>
</dbReference>
<dbReference type="Proteomes" id="UP001215280">
    <property type="component" value="Unassembled WGS sequence"/>
</dbReference>
<sequence>MYRLELFALTVLYLFSCSASASSTFDPRSFSKSTATCTATNRPLGKKETTVDIRLDYVDINPSAQTTLILVHGWPSLWSSWSNQIQEFKEDYHLIVPDLRGFGESTHPDDFRRSGTMPDLVGDLACILKHANISSAVCVGHDWGSSVCYEAGRSRPDLFPGVVGVIVPYNPAEGDYTPVQNLIGVLPKLSYQIFLDKTIQAIAELDPDMRRTIRATLRTVASPPPDDFLASQTSYLAAWDDVTEIPPVPFFTRDEEDYFVEQYSSQGFKYTLQFYSADASPNRYASWAFANAQGNYTIPQPVLAIFPNEDPVADWEVLSEILKSADFLPNLRTEIMPGSHWCHMEYPETFNALLRNWLDQFFGAYAGHDEL</sequence>
<feature type="chain" id="PRO_5042152276" evidence="3">
    <location>
        <begin position="22"/>
        <end position="371"/>
    </location>
</feature>
<dbReference type="AlphaFoldDB" id="A0AAD7I656"/>
<keyword evidence="6" id="KW-1185">Reference proteome</keyword>